<dbReference type="PANTHER" id="PTHR43630">
    <property type="entry name" value="POLY-BETA-1,6-N-ACETYL-D-GLUCOSAMINE SYNTHASE"/>
    <property type="match status" value="1"/>
</dbReference>
<sequence length="476" mass="51318">MQDYPVTLVVVMIFKALLTLALALYHHRKNAPRPPLREGPGVSVLIAAYNEEVGIGQTLQSVLSVPYSPLEVIVVDDGSSDRTAALVEEVAARDARVRLLRQPNGGKAAALNNALQHARYEVCLSIDADSIVTPDVIGHLARHFYDPQVGAVAGDVRIAGVKGLLGRFQRLEYVVGQHLDKRAQDTVNAVVVVAGATGAFRRDVLLEVGGYSRDTLTEDMDLTIEIARRGYAVRFDPHAVSYTEPPATLRDLWKQRLRWTYGTLQVLIKHRRAVFSRTAGNVGLIGLPYVLLFGLLCGPTTPVFDAAVLSLVLLSGDAREITIGLLTTIGLEFGLTLVAVLMGRAAARDLWLVIPQRLFLRAFVGTVIVAALWRLVRRHQVGWQKLERRGIIGCDALATPTTAADEVPLEPSPTPLEPVPTPLEPVAVPFAAEATDSASPAALASMPLPLTTGTTPPPPASPALATRALPIPARRR</sequence>
<feature type="region of interest" description="Disordered" evidence="4">
    <location>
        <begin position="441"/>
        <end position="476"/>
    </location>
</feature>
<dbReference type="SUPFAM" id="SSF53448">
    <property type="entry name" value="Nucleotide-diphospho-sugar transferases"/>
    <property type="match status" value="1"/>
</dbReference>
<dbReference type="AlphaFoldDB" id="A0A841HVG4"/>
<keyword evidence="7" id="KW-1185">Reference proteome</keyword>
<dbReference type="PANTHER" id="PTHR43630:SF1">
    <property type="entry name" value="POLY-BETA-1,6-N-ACETYL-D-GLUCOSAMINE SYNTHASE"/>
    <property type="match status" value="1"/>
</dbReference>
<comment type="similarity">
    <text evidence="1">Belongs to the glycosyltransferase 2 family.</text>
</comment>
<evidence type="ECO:0000256" key="2">
    <source>
        <dbReference type="ARBA" id="ARBA00022676"/>
    </source>
</evidence>
<gene>
    <name evidence="6" type="ORF">HNR42_000066</name>
</gene>
<feature type="transmembrane region" description="Helical" evidence="5">
    <location>
        <begin position="6"/>
        <end position="25"/>
    </location>
</feature>
<keyword evidence="5" id="KW-0812">Transmembrane</keyword>
<keyword evidence="5" id="KW-0472">Membrane</keyword>
<evidence type="ECO:0000256" key="5">
    <source>
        <dbReference type="SAM" id="Phobius"/>
    </source>
</evidence>
<dbReference type="Gene3D" id="3.90.550.10">
    <property type="entry name" value="Spore Coat Polysaccharide Biosynthesis Protein SpsA, Chain A"/>
    <property type="match status" value="1"/>
</dbReference>
<keyword evidence="3" id="KW-0808">Transferase</keyword>
<dbReference type="CDD" id="cd06423">
    <property type="entry name" value="CESA_like"/>
    <property type="match status" value="1"/>
</dbReference>
<feature type="region of interest" description="Disordered" evidence="4">
    <location>
        <begin position="403"/>
        <end position="422"/>
    </location>
</feature>
<feature type="compositionally biased region" description="Low complexity" evidence="4">
    <location>
        <begin position="441"/>
        <end position="454"/>
    </location>
</feature>
<feature type="transmembrane region" description="Helical" evidence="5">
    <location>
        <begin position="358"/>
        <end position="376"/>
    </location>
</feature>
<dbReference type="RefSeq" id="WP_343058112.1">
    <property type="nucleotide sequence ID" value="NZ_JACHHG010000001.1"/>
</dbReference>
<keyword evidence="2" id="KW-0328">Glycosyltransferase</keyword>
<keyword evidence="5" id="KW-1133">Transmembrane helix</keyword>
<accession>A0A841HVG4</accession>
<dbReference type="Proteomes" id="UP000569951">
    <property type="component" value="Unassembled WGS sequence"/>
</dbReference>
<organism evidence="6 7">
    <name type="scientific">Deinobacterium chartae</name>
    <dbReference type="NCBI Taxonomy" id="521158"/>
    <lineage>
        <taxon>Bacteria</taxon>
        <taxon>Thermotogati</taxon>
        <taxon>Deinococcota</taxon>
        <taxon>Deinococci</taxon>
        <taxon>Deinococcales</taxon>
        <taxon>Deinococcaceae</taxon>
        <taxon>Deinobacterium</taxon>
    </lineage>
</organism>
<evidence type="ECO:0000256" key="4">
    <source>
        <dbReference type="SAM" id="MobiDB-lite"/>
    </source>
</evidence>
<dbReference type="InterPro" id="IPR029044">
    <property type="entry name" value="Nucleotide-diphossugar_trans"/>
</dbReference>
<comment type="caution">
    <text evidence="6">The sequence shown here is derived from an EMBL/GenBank/DDBJ whole genome shotgun (WGS) entry which is preliminary data.</text>
</comment>
<evidence type="ECO:0000256" key="1">
    <source>
        <dbReference type="ARBA" id="ARBA00006739"/>
    </source>
</evidence>
<name>A0A841HVG4_9DEIO</name>
<feature type="transmembrane region" description="Helical" evidence="5">
    <location>
        <begin position="279"/>
        <end position="301"/>
    </location>
</feature>
<evidence type="ECO:0000256" key="3">
    <source>
        <dbReference type="ARBA" id="ARBA00022679"/>
    </source>
</evidence>
<feature type="transmembrane region" description="Helical" evidence="5">
    <location>
        <begin position="321"/>
        <end position="346"/>
    </location>
</feature>
<dbReference type="EMBL" id="JACHHG010000001">
    <property type="protein sequence ID" value="MBB6096654.1"/>
    <property type="molecule type" value="Genomic_DNA"/>
</dbReference>
<protein>
    <submittedName>
        <fullName evidence="6">Poly-beta-1,6 N-acetyl-D-glucosamine synthase</fullName>
    </submittedName>
</protein>
<proteinExistence type="inferred from homology"/>
<dbReference type="GO" id="GO:0016757">
    <property type="term" value="F:glycosyltransferase activity"/>
    <property type="evidence" value="ECO:0007669"/>
    <property type="project" value="UniProtKB-KW"/>
</dbReference>
<evidence type="ECO:0000313" key="6">
    <source>
        <dbReference type="EMBL" id="MBB6096654.1"/>
    </source>
</evidence>
<dbReference type="Pfam" id="PF13641">
    <property type="entry name" value="Glyco_tranf_2_3"/>
    <property type="match status" value="1"/>
</dbReference>
<feature type="compositionally biased region" description="Pro residues" evidence="4">
    <location>
        <begin position="410"/>
        <end position="422"/>
    </location>
</feature>
<reference evidence="6 7" key="1">
    <citation type="submission" date="2020-08" db="EMBL/GenBank/DDBJ databases">
        <title>Genomic Encyclopedia of Type Strains, Phase IV (KMG-IV): sequencing the most valuable type-strain genomes for metagenomic binning, comparative biology and taxonomic classification.</title>
        <authorList>
            <person name="Goeker M."/>
        </authorList>
    </citation>
    <scope>NUCLEOTIDE SEQUENCE [LARGE SCALE GENOMIC DNA]</scope>
    <source>
        <strain evidence="6 7">DSM 21458</strain>
    </source>
</reference>
<evidence type="ECO:0000313" key="7">
    <source>
        <dbReference type="Proteomes" id="UP000569951"/>
    </source>
</evidence>